<feature type="compositionally biased region" description="Low complexity" evidence="1">
    <location>
        <begin position="445"/>
        <end position="460"/>
    </location>
</feature>
<protein>
    <submittedName>
        <fullName evidence="3">Glycosyltransferase</fullName>
    </submittedName>
</protein>
<dbReference type="STRING" id="1198449.ACAM_1436"/>
<dbReference type="RefSeq" id="WP_022542173.1">
    <property type="nucleotide sequence ID" value="NC_022521.1"/>
</dbReference>
<keyword evidence="2" id="KW-0812">Transmembrane</keyword>
<dbReference type="Proteomes" id="UP000016887">
    <property type="component" value="Chromosome"/>
</dbReference>
<evidence type="ECO:0000256" key="1">
    <source>
        <dbReference type="SAM" id="MobiDB-lite"/>
    </source>
</evidence>
<dbReference type="OrthoDB" id="377216at2157"/>
<accession>U3TFT9</accession>
<keyword evidence="4" id="KW-1185">Reference proteome</keyword>
<evidence type="ECO:0000313" key="4">
    <source>
        <dbReference type="Proteomes" id="UP000016887"/>
    </source>
</evidence>
<reference evidence="3 4" key="1">
    <citation type="journal article" date="2013" name="Appl. Environ. Microbiol.">
        <title>Variation of the Virus-Related Elements within Syntenic Genomes of the Hyperthermophilic Archaeon Aeropyrum.</title>
        <authorList>
            <person name="Daifuku T."/>
            <person name="Yoshida T."/>
            <person name="Kitamura T."/>
            <person name="Kawaichi S."/>
            <person name="Inoue T."/>
            <person name="Nomura K."/>
            <person name="Yoshida Y."/>
            <person name="Kuno S."/>
            <person name="Sako Y."/>
        </authorList>
    </citation>
    <scope>NUCLEOTIDE SEQUENCE [LARGE SCALE GENOMIC DNA]</scope>
    <source>
        <strain evidence="3 4">SY1</strain>
    </source>
</reference>
<evidence type="ECO:0000256" key="2">
    <source>
        <dbReference type="SAM" id="Phobius"/>
    </source>
</evidence>
<keyword evidence="3" id="KW-0808">Transferase</keyword>
<keyword evidence="2" id="KW-1133">Transmembrane helix</keyword>
<evidence type="ECO:0000313" key="3">
    <source>
        <dbReference type="EMBL" id="BAN90905.1"/>
    </source>
</evidence>
<dbReference type="EMBL" id="AP012489">
    <property type="protein sequence ID" value="BAN90905.1"/>
    <property type="molecule type" value="Genomic_DNA"/>
</dbReference>
<gene>
    <name evidence="3" type="ORF">ACAM_1436</name>
</gene>
<dbReference type="GO" id="GO:0016740">
    <property type="term" value="F:transferase activity"/>
    <property type="evidence" value="ECO:0007669"/>
    <property type="project" value="UniProtKB-KW"/>
</dbReference>
<dbReference type="KEGG" id="acj:ACAM_1436"/>
<dbReference type="AlphaFoldDB" id="U3TFT9"/>
<dbReference type="GeneID" id="17110666"/>
<keyword evidence="2" id="KW-0472">Membrane</keyword>
<feature type="transmembrane region" description="Helical" evidence="2">
    <location>
        <begin position="503"/>
        <end position="525"/>
    </location>
</feature>
<organism evidence="3 4">
    <name type="scientific">Aeropyrum camini SY1 = JCM 12091</name>
    <dbReference type="NCBI Taxonomy" id="1198449"/>
    <lineage>
        <taxon>Archaea</taxon>
        <taxon>Thermoproteota</taxon>
        <taxon>Thermoprotei</taxon>
        <taxon>Desulfurococcales</taxon>
        <taxon>Desulfurococcaceae</taxon>
        <taxon>Aeropyrum</taxon>
    </lineage>
</organism>
<dbReference type="eggNOG" id="arCOG14687">
    <property type="taxonomic scope" value="Archaea"/>
</dbReference>
<proteinExistence type="predicted"/>
<feature type="region of interest" description="Disordered" evidence="1">
    <location>
        <begin position="433"/>
        <end position="500"/>
    </location>
</feature>
<sequence length="528" mass="55231">MRGSLKLVALLGVLAIILPAPLSSLVTVGSPASLSFEDPTGDVNYFATENILDASSGDVKRVSVKLDPDTGDFTVVVVAEGSVPEPGPVEERENLFIFVTLDLTIEASKGEDGWASIQASVADMYMPGAGRQTMAAATVEFEGGSYTFMASTPEASDNTYILNFTFDTTITSGIDEILSNADTLDVYGFFAIGVFDATMSPVQTIEDQLDFSIGGGGEKTGTTTYTGIPITYTYTETEEPSEDEPFYSLLQTNSNSVSVEITRIEGIKIEAITTEDGMVEISYSVEVSGVSRGAHHVGLAIEVFVSGEFATSQAVNTMIGPDISALYDDNLADGYRLEISSTLPGGIGSIEGVISMEPINPGDWSEWIYTMKLTRKVPSNSPDLSAVERSLLRGEISEENVEAKVVAIAFEDASEEKYAVDIESVPVKISVTLGGEAPSDGGGEATATETGQTGITGTTEPKTEASTPRQTTKTGGGGVEITTTGGEEAGEEDASGGGEEGGFPMTLAIAAVAAIVLGGIGLFLLTRR</sequence>
<name>U3TFT9_9CREN</name>